<dbReference type="GO" id="GO:0009847">
    <property type="term" value="P:spore germination"/>
    <property type="evidence" value="ECO:0007669"/>
    <property type="project" value="UniProtKB-UniRule"/>
</dbReference>
<comment type="PTM">
    <text evidence="4">Autoproteolytically processed. The inactive tetrameric zymogen termed p46 autoprocesses to a smaller form termed p41, which is active only during spore germination.</text>
</comment>
<feature type="chain" id="PRO_5023448431" description="Germination protease" evidence="4">
    <location>
        <begin position="8"/>
        <end position="301"/>
    </location>
</feature>
<name>A0A212KJ82_9FIRM</name>
<comment type="similarity">
    <text evidence="4">Belongs to the peptidase A25 family.</text>
</comment>
<dbReference type="GO" id="GO:0006508">
    <property type="term" value="P:proteolysis"/>
    <property type="evidence" value="ECO:0007669"/>
    <property type="project" value="UniProtKB-UniRule"/>
</dbReference>
<dbReference type="NCBIfam" id="TIGR01441">
    <property type="entry name" value="GPR"/>
    <property type="match status" value="1"/>
</dbReference>
<protein>
    <recommendedName>
        <fullName evidence="4">Germination protease</fullName>
        <ecNumber evidence="4">3.4.24.78</ecNumber>
    </recommendedName>
    <alternativeName>
        <fullName evidence="4">GPR endopeptidase</fullName>
    </alternativeName>
    <alternativeName>
        <fullName evidence="4">Germination proteinase</fullName>
    </alternativeName>
    <alternativeName>
        <fullName evidence="4">Spore protease</fullName>
    </alternativeName>
</protein>
<proteinExistence type="inferred from homology"/>
<comment type="function">
    <text evidence="4">Initiates the rapid degradation of small, acid-soluble proteins during spore germination.</text>
</comment>
<keyword evidence="1 4" id="KW-0645">Protease</keyword>
<dbReference type="PIRSF" id="PIRSF019549">
    <property type="entry name" value="Peptidase_A25"/>
    <property type="match status" value="1"/>
</dbReference>
<evidence type="ECO:0000256" key="2">
    <source>
        <dbReference type="ARBA" id="ARBA00022801"/>
    </source>
</evidence>
<dbReference type="Pfam" id="PF03418">
    <property type="entry name" value="Peptidase_A25"/>
    <property type="match status" value="1"/>
</dbReference>
<dbReference type="EMBL" id="FLUN01000001">
    <property type="protein sequence ID" value="SBW11796.1"/>
    <property type="molecule type" value="Genomic_DNA"/>
</dbReference>
<dbReference type="GO" id="GO:0004222">
    <property type="term" value="F:metalloendopeptidase activity"/>
    <property type="evidence" value="ECO:0007669"/>
    <property type="project" value="UniProtKB-UniRule"/>
</dbReference>
<gene>
    <name evidence="4 5" type="primary">gpr</name>
    <name evidence="5" type="ORF">KL86CLO1_13393</name>
</gene>
<feature type="propeptide" id="PRO_5011123723" evidence="4">
    <location>
        <begin position="1"/>
        <end position="7"/>
    </location>
</feature>
<dbReference type="EC" id="3.4.24.78" evidence="4"/>
<comment type="subunit">
    <text evidence="4">Homotetramer.</text>
</comment>
<organism evidence="5">
    <name type="scientific">uncultured Eubacteriales bacterium</name>
    <dbReference type="NCBI Taxonomy" id="172733"/>
    <lineage>
        <taxon>Bacteria</taxon>
        <taxon>Bacillati</taxon>
        <taxon>Bacillota</taxon>
        <taxon>Clostridia</taxon>
        <taxon>Eubacteriales</taxon>
        <taxon>environmental samples</taxon>
    </lineage>
</organism>
<accession>A0A212KJ82</accession>
<sequence>MLKRRTDLAMEAKALWEEEAAERTKLEGVEAGDSEREGYKVTTVRILTEKGAQALGKPVGNYVTLLLDGLARREEDAFGRAARALAAELEELLKLPQGAPALVVGLGNRAITPDAVGPKTADLTMATRHLVEQVPEHFGSFRPVSALATGVLGTTGVESGELVAALVKEIRPACVLAVDALASRSLDRVCRTIQIADTGIVPGSGVGNARAALSQETLGVPVVAIGVPTVVDAATLCADVLAEAGNADLDPEALRGAAEGVIVTPKEIDSQVADLAKVIGYGVNLALQTGLTMQDVEMFLS</sequence>
<comment type="catalytic activity">
    <reaction evidence="4">
        <text>Endopeptidase action with P4 Glu or Asp, P1 preferably Glu &gt; Asp, P1' hydrophobic and P2' Ala.</text>
        <dbReference type="EC" id="3.4.24.78"/>
    </reaction>
</comment>
<dbReference type="InterPro" id="IPR005080">
    <property type="entry name" value="Peptidase_A25"/>
</dbReference>
<keyword evidence="3 4" id="KW-0865">Zymogen</keyword>
<dbReference type="InterPro" id="IPR023430">
    <property type="entry name" value="Pept_HybD-like_dom_sf"/>
</dbReference>
<dbReference type="HAMAP" id="MF_00626">
    <property type="entry name" value="Germination_prot"/>
    <property type="match status" value="1"/>
</dbReference>
<evidence type="ECO:0000313" key="5">
    <source>
        <dbReference type="EMBL" id="SBW11796.1"/>
    </source>
</evidence>
<keyword evidence="2 4" id="KW-0378">Hydrolase</keyword>
<dbReference type="AlphaFoldDB" id="A0A212KJ82"/>
<evidence type="ECO:0000256" key="4">
    <source>
        <dbReference type="HAMAP-Rule" id="MF_00626"/>
    </source>
</evidence>
<evidence type="ECO:0000256" key="3">
    <source>
        <dbReference type="ARBA" id="ARBA00023145"/>
    </source>
</evidence>
<dbReference type="Gene3D" id="3.40.50.1450">
    <property type="entry name" value="HybD-like"/>
    <property type="match status" value="1"/>
</dbReference>
<dbReference type="SUPFAM" id="SSF53163">
    <property type="entry name" value="HybD-like"/>
    <property type="match status" value="1"/>
</dbReference>
<reference evidence="5" key="1">
    <citation type="submission" date="2016-04" db="EMBL/GenBank/DDBJ databases">
        <authorList>
            <person name="Evans L.H."/>
            <person name="Alamgir A."/>
            <person name="Owens N."/>
            <person name="Weber N.D."/>
            <person name="Virtaneva K."/>
            <person name="Barbian K."/>
            <person name="Babar A."/>
            <person name="Rosenke K."/>
        </authorList>
    </citation>
    <scope>NUCLEOTIDE SEQUENCE</scope>
    <source>
        <strain evidence="5">86</strain>
    </source>
</reference>
<evidence type="ECO:0000256" key="1">
    <source>
        <dbReference type="ARBA" id="ARBA00022670"/>
    </source>
</evidence>